<dbReference type="InterPro" id="IPR000933">
    <property type="entry name" value="Glyco_hydro_29"/>
</dbReference>
<reference evidence="9 10" key="1">
    <citation type="submission" date="2019-01" db="EMBL/GenBank/DDBJ databases">
        <title>Spirosoma flava sp. nov., a propanil-degrading bacterium isolated from herbicide-contaminated soil.</title>
        <authorList>
            <person name="Zhang L."/>
            <person name="Jiang J.-D."/>
        </authorList>
    </citation>
    <scope>NUCLEOTIDE SEQUENCE [LARGE SCALE GENOMIC DNA]</scope>
    <source>
        <strain evidence="9 10">TY50</strain>
    </source>
</reference>
<dbReference type="PRINTS" id="PR00741">
    <property type="entry name" value="GLHYDRLASE29"/>
</dbReference>
<evidence type="ECO:0000256" key="1">
    <source>
        <dbReference type="ARBA" id="ARBA00004071"/>
    </source>
</evidence>
<dbReference type="EC" id="3.2.1.51" evidence="3"/>
<dbReference type="Proteomes" id="UP000290407">
    <property type="component" value="Unassembled WGS sequence"/>
</dbReference>
<dbReference type="PANTHER" id="PTHR10030:SF37">
    <property type="entry name" value="ALPHA-L-FUCOSIDASE-RELATED"/>
    <property type="match status" value="1"/>
</dbReference>
<dbReference type="SUPFAM" id="SSF51445">
    <property type="entry name" value="(Trans)glycosidases"/>
    <property type="match status" value="1"/>
</dbReference>
<sequence length="455" mass="50622">MKLTYVTALLLASLLLGTVGQAQPKPTPRQLNWQQLETTAFLHFTVNTFTDKEWGDGTESPAIFNPTRLDARQWVRALRDAGFKMAIITAKHHDGFCLWPTKLTDHSVKSSPWKGGKGDVVREVADACREFGLKFGVYLSPWDRHEPRYGTAAYNDYYKAQLRELLTNYGEVSEVWFDGAKGENAKDMTYDFDGYWALVRELQPNAVMFSDAGPDVRWVGNEAGNAGETCWSMINTDGMAPGVADSKYLNTGDPAGKRWIPAETDVSIRPGWFYHPAEDSKVRSGANLVNLYYQSVGRNSLLLLNVPPNRDGLLSDSDVASLKAFRTILNETFRTNLVAKNPKLTDRKLNTFVTLPASQSLTVDLAGESSFDRISIQENIASGQRVSGGRVEYWDGRAWQPLQSFTTVGHKRLLRFPAVRSSRLRFSFTSLGGPVELAEVGVYKASAGEAEISQK</sequence>
<organism evidence="9 10">
    <name type="scientific">Spirosoma sordidisoli</name>
    <dbReference type="NCBI Taxonomy" id="2502893"/>
    <lineage>
        <taxon>Bacteria</taxon>
        <taxon>Pseudomonadati</taxon>
        <taxon>Bacteroidota</taxon>
        <taxon>Cytophagia</taxon>
        <taxon>Cytophagales</taxon>
        <taxon>Cytophagaceae</taxon>
        <taxon>Spirosoma</taxon>
    </lineage>
</organism>
<dbReference type="Gene3D" id="2.60.120.260">
    <property type="entry name" value="Galactose-binding domain-like"/>
    <property type="match status" value="1"/>
</dbReference>
<dbReference type="EMBL" id="SBLB01000006">
    <property type="protein sequence ID" value="RYC67946.1"/>
    <property type="molecule type" value="Genomic_DNA"/>
</dbReference>
<name>A0A4Q2UG15_9BACT</name>
<accession>A0A4Q2UG15</accession>
<evidence type="ECO:0000256" key="6">
    <source>
        <dbReference type="ARBA" id="ARBA00023295"/>
    </source>
</evidence>
<feature type="signal peptide" evidence="7">
    <location>
        <begin position="1"/>
        <end position="22"/>
    </location>
</feature>
<dbReference type="GO" id="GO:0016139">
    <property type="term" value="P:glycoside catabolic process"/>
    <property type="evidence" value="ECO:0007669"/>
    <property type="project" value="TreeGrafter"/>
</dbReference>
<keyword evidence="10" id="KW-1185">Reference proteome</keyword>
<keyword evidence="6" id="KW-0326">Glycosidase</keyword>
<comment type="similarity">
    <text evidence="2">Belongs to the glycosyl hydrolase 29 family.</text>
</comment>
<dbReference type="AlphaFoldDB" id="A0A4Q2UG15"/>
<dbReference type="SUPFAM" id="SSF49785">
    <property type="entry name" value="Galactose-binding domain-like"/>
    <property type="match status" value="1"/>
</dbReference>
<feature type="chain" id="PRO_5020677813" description="alpha-L-fucosidase" evidence="7">
    <location>
        <begin position="23"/>
        <end position="455"/>
    </location>
</feature>
<evidence type="ECO:0000256" key="3">
    <source>
        <dbReference type="ARBA" id="ARBA00012662"/>
    </source>
</evidence>
<dbReference type="InterPro" id="IPR057739">
    <property type="entry name" value="Glyco_hydro_29_N"/>
</dbReference>
<dbReference type="FunFam" id="3.20.20.80:FF:000052">
    <property type="entry name" value="Putative alpha-L-fucosidase 1"/>
    <property type="match status" value="1"/>
</dbReference>
<evidence type="ECO:0000259" key="8">
    <source>
        <dbReference type="Pfam" id="PF01120"/>
    </source>
</evidence>
<dbReference type="InterPro" id="IPR017853">
    <property type="entry name" value="GH"/>
</dbReference>
<dbReference type="InterPro" id="IPR016286">
    <property type="entry name" value="FUC_metazoa-typ"/>
</dbReference>
<dbReference type="GO" id="GO:0004560">
    <property type="term" value="F:alpha-L-fucosidase activity"/>
    <property type="evidence" value="ECO:0007669"/>
    <property type="project" value="InterPro"/>
</dbReference>
<protein>
    <recommendedName>
        <fullName evidence="3">alpha-L-fucosidase</fullName>
        <ecNumber evidence="3">3.2.1.51</ecNumber>
    </recommendedName>
</protein>
<evidence type="ECO:0000313" key="10">
    <source>
        <dbReference type="Proteomes" id="UP000290407"/>
    </source>
</evidence>
<evidence type="ECO:0000256" key="4">
    <source>
        <dbReference type="ARBA" id="ARBA00022729"/>
    </source>
</evidence>
<comment type="caution">
    <text evidence="9">The sequence shown here is derived from an EMBL/GenBank/DDBJ whole genome shotgun (WGS) entry which is preliminary data.</text>
</comment>
<dbReference type="Pfam" id="PF01120">
    <property type="entry name" value="Alpha_L_fucos"/>
    <property type="match status" value="1"/>
</dbReference>
<comment type="function">
    <text evidence="1">Alpha-L-fucosidase is responsible for hydrolyzing the alpha-1,6-linked fucose joined to the reducing-end N-acetylglucosamine of the carbohydrate moieties of glycoproteins.</text>
</comment>
<keyword evidence="5" id="KW-0378">Hydrolase</keyword>
<evidence type="ECO:0000313" key="9">
    <source>
        <dbReference type="EMBL" id="RYC67946.1"/>
    </source>
</evidence>
<dbReference type="GO" id="GO:0006004">
    <property type="term" value="P:fucose metabolic process"/>
    <property type="evidence" value="ECO:0007669"/>
    <property type="project" value="InterPro"/>
</dbReference>
<keyword evidence="4 7" id="KW-0732">Signal</keyword>
<evidence type="ECO:0000256" key="5">
    <source>
        <dbReference type="ARBA" id="ARBA00022801"/>
    </source>
</evidence>
<dbReference type="PANTHER" id="PTHR10030">
    <property type="entry name" value="ALPHA-L-FUCOSIDASE"/>
    <property type="match status" value="1"/>
</dbReference>
<evidence type="ECO:0000256" key="7">
    <source>
        <dbReference type="SAM" id="SignalP"/>
    </source>
</evidence>
<dbReference type="Gene3D" id="3.20.20.80">
    <property type="entry name" value="Glycosidases"/>
    <property type="match status" value="1"/>
</dbReference>
<dbReference type="InterPro" id="IPR008979">
    <property type="entry name" value="Galactose-bd-like_sf"/>
</dbReference>
<evidence type="ECO:0000256" key="2">
    <source>
        <dbReference type="ARBA" id="ARBA00007951"/>
    </source>
</evidence>
<proteinExistence type="inferred from homology"/>
<feature type="domain" description="Glycoside hydrolase family 29 N-terminal" evidence="8">
    <location>
        <begin position="40"/>
        <end position="325"/>
    </location>
</feature>
<gene>
    <name evidence="9" type="ORF">EQG79_21030</name>
</gene>
<dbReference type="SMART" id="SM00812">
    <property type="entry name" value="Alpha_L_fucos"/>
    <property type="match status" value="1"/>
</dbReference>
<dbReference type="RefSeq" id="WP_129603751.1">
    <property type="nucleotide sequence ID" value="NZ_SBLB01000006.1"/>
</dbReference>
<dbReference type="GO" id="GO:0005764">
    <property type="term" value="C:lysosome"/>
    <property type="evidence" value="ECO:0007669"/>
    <property type="project" value="TreeGrafter"/>
</dbReference>